<dbReference type="OrthoDB" id="9808140at2"/>
<dbReference type="InterPro" id="IPR050508">
    <property type="entry name" value="Methyltransf_Superfamily"/>
</dbReference>
<evidence type="ECO:0000313" key="3">
    <source>
        <dbReference type="EMBL" id="PZG12192.1"/>
    </source>
</evidence>
<dbReference type="EMBL" id="POTY01000216">
    <property type="protein sequence ID" value="PZG12192.1"/>
    <property type="molecule type" value="Genomic_DNA"/>
</dbReference>
<feature type="region of interest" description="Disordered" evidence="1">
    <location>
        <begin position="20"/>
        <end position="60"/>
    </location>
</feature>
<dbReference type="SUPFAM" id="SSF53335">
    <property type="entry name" value="S-adenosyl-L-methionine-dependent methyltransferases"/>
    <property type="match status" value="1"/>
</dbReference>
<keyword evidence="4" id="KW-1185">Reference proteome</keyword>
<dbReference type="AlphaFoldDB" id="A0A2W2DJT9"/>
<keyword evidence="3" id="KW-0808">Transferase</keyword>
<dbReference type="CDD" id="cd02440">
    <property type="entry name" value="AdoMet_MTases"/>
    <property type="match status" value="1"/>
</dbReference>
<evidence type="ECO:0000256" key="1">
    <source>
        <dbReference type="SAM" id="MobiDB-lite"/>
    </source>
</evidence>
<dbReference type="Gene3D" id="3.40.50.150">
    <property type="entry name" value="Vaccinia Virus protein VP39"/>
    <property type="match status" value="1"/>
</dbReference>
<dbReference type="InterPro" id="IPR041698">
    <property type="entry name" value="Methyltransf_25"/>
</dbReference>
<feature type="compositionally biased region" description="Basic and acidic residues" evidence="1">
    <location>
        <begin position="78"/>
        <end position="94"/>
    </location>
</feature>
<reference evidence="3 4" key="1">
    <citation type="submission" date="2018-01" db="EMBL/GenBank/DDBJ databases">
        <title>Draft genome sequence of Jishengella sp. NA12.</title>
        <authorList>
            <person name="Sahin N."/>
            <person name="Ay H."/>
            <person name="Saygin H."/>
        </authorList>
    </citation>
    <scope>NUCLEOTIDE SEQUENCE [LARGE SCALE GENOMIC DNA]</scope>
    <source>
        <strain evidence="3 4">NA12</strain>
    </source>
</reference>
<keyword evidence="3" id="KW-0489">Methyltransferase</keyword>
<protein>
    <submittedName>
        <fullName evidence="3">Methyltransferase type 11</fullName>
    </submittedName>
</protein>
<organism evidence="3 4">
    <name type="scientific">Micromonospora craterilacus</name>
    <dbReference type="NCBI Taxonomy" id="1655439"/>
    <lineage>
        <taxon>Bacteria</taxon>
        <taxon>Bacillati</taxon>
        <taxon>Actinomycetota</taxon>
        <taxon>Actinomycetes</taxon>
        <taxon>Micromonosporales</taxon>
        <taxon>Micromonosporaceae</taxon>
        <taxon>Micromonospora</taxon>
    </lineage>
</organism>
<feature type="compositionally biased region" description="Basic and acidic residues" evidence="1">
    <location>
        <begin position="20"/>
        <end position="35"/>
    </location>
</feature>
<feature type="compositionally biased region" description="Basic and acidic residues" evidence="1">
    <location>
        <begin position="42"/>
        <end position="57"/>
    </location>
</feature>
<dbReference type="InterPro" id="IPR029063">
    <property type="entry name" value="SAM-dependent_MTases_sf"/>
</dbReference>
<feature type="region of interest" description="Disordered" evidence="1">
    <location>
        <begin position="75"/>
        <end position="102"/>
    </location>
</feature>
<name>A0A2W2DJT9_9ACTN</name>
<dbReference type="GO" id="GO:0032259">
    <property type="term" value="P:methylation"/>
    <property type="evidence" value="ECO:0007669"/>
    <property type="project" value="UniProtKB-KW"/>
</dbReference>
<evidence type="ECO:0000259" key="2">
    <source>
        <dbReference type="Pfam" id="PF13649"/>
    </source>
</evidence>
<sequence length="310" mass="34048">MCVEEHQEVVRVGAAGGRVEDRRSLGNTGHRDRGDSGYAAEADDRHALPGHPDDAGRWSRTLSHPIHSSAIVRSCAPHKAESTTELHRIPERDMTGQPNTEHTRQPYLPAMGKHWLLPLYDPFSRLAGVGRLHGQLLDRANLRPGQRILEIGCGTGNLLRTLGRRHPDADALGIDPDPGALRRARRKAARSKLRIRYEQAFAGELPLPDDSIDRVLSAFMLHHLDDDERARALGEVRRVLRPGGELHVIDIDGTPSGRAGGRAHRNARIAGSLPERVLAALADAGLTDSAVNGHSKARLARFVFYRAEAR</sequence>
<comment type="caution">
    <text evidence="3">The sequence shown here is derived from an EMBL/GenBank/DDBJ whole genome shotgun (WGS) entry which is preliminary data.</text>
</comment>
<dbReference type="Pfam" id="PF13649">
    <property type="entry name" value="Methyltransf_25"/>
    <property type="match status" value="1"/>
</dbReference>
<proteinExistence type="predicted"/>
<dbReference type="GO" id="GO:0008168">
    <property type="term" value="F:methyltransferase activity"/>
    <property type="evidence" value="ECO:0007669"/>
    <property type="project" value="UniProtKB-KW"/>
</dbReference>
<feature type="domain" description="Methyltransferase" evidence="2">
    <location>
        <begin position="148"/>
        <end position="244"/>
    </location>
</feature>
<gene>
    <name evidence="3" type="ORF">C1I95_26360</name>
</gene>
<dbReference type="Proteomes" id="UP000248924">
    <property type="component" value="Unassembled WGS sequence"/>
</dbReference>
<accession>A0A2W2DJT9</accession>
<evidence type="ECO:0000313" key="4">
    <source>
        <dbReference type="Proteomes" id="UP000248924"/>
    </source>
</evidence>
<dbReference type="PANTHER" id="PTHR42912">
    <property type="entry name" value="METHYLTRANSFERASE"/>
    <property type="match status" value="1"/>
</dbReference>